<evidence type="ECO:0000256" key="9">
    <source>
        <dbReference type="SAM" id="Phobius"/>
    </source>
</evidence>
<feature type="transmembrane region" description="Helical" evidence="9">
    <location>
        <begin position="227"/>
        <end position="245"/>
    </location>
</feature>
<keyword evidence="7 8" id="KW-0472">Membrane</keyword>
<dbReference type="InterPro" id="IPR004706">
    <property type="entry name" value="Arsenical-R_Acr3"/>
</dbReference>
<keyword evidence="3 8" id="KW-0813">Transport</keyword>
<dbReference type="NCBIfam" id="TIGR00832">
    <property type="entry name" value="acr3"/>
    <property type="match status" value="1"/>
</dbReference>
<evidence type="ECO:0000256" key="6">
    <source>
        <dbReference type="ARBA" id="ARBA00022989"/>
    </source>
</evidence>
<dbReference type="GO" id="GO:0015297">
    <property type="term" value="F:antiporter activity"/>
    <property type="evidence" value="ECO:0007669"/>
    <property type="project" value="UniProtKB-UniRule"/>
</dbReference>
<keyword evidence="6 8" id="KW-1133">Transmembrane helix</keyword>
<protein>
    <submittedName>
        <fullName evidence="10">ACR3 family arsenite efflux transporter</fullName>
    </submittedName>
</protein>
<accession>A0A9X3XJF2</accession>
<dbReference type="GO" id="GO:0005886">
    <property type="term" value="C:plasma membrane"/>
    <property type="evidence" value="ECO:0007669"/>
    <property type="project" value="UniProtKB-SubCell"/>
</dbReference>
<feature type="transmembrane region" description="Helical" evidence="9">
    <location>
        <begin position="123"/>
        <end position="145"/>
    </location>
</feature>
<feature type="transmembrane region" description="Helical" evidence="9">
    <location>
        <begin position="291"/>
        <end position="312"/>
    </location>
</feature>
<feature type="transmembrane region" description="Helical" evidence="9">
    <location>
        <begin position="157"/>
        <end position="177"/>
    </location>
</feature>
<reference evidence="10" key="1">
    <citation type="submission" date="2022-05" db="EMBL/GenBank/DDBJ databases">
        <title>Draft genome sequence of Clostridium tertium strain CP3 isolated from Peru.</title>
        <authorList>
            <person name="Hurtado R."/>
            <person name="Lima L."/>
            <person name="Sousa T."/>
            <person name="Jaiswal A.K."/>
            <person name="Tiwari S."/>
            <person name="Maturrano L."/>
            <person name="Brenig B."/>
            <person name="Azevedo V."/>
        </authorList>
    </citation>
    <scope>NUCLEOTIDE SEQUENCE</scope>
    <source>
        <strain evidence="10">CP3</strain>
    </source>
</reference>
<dbReference type="InterPro" id="IPR038770">
    <property type="entry name" value="Na+/solute_symporter_sf"/>
</dbReference>
<comment type="subcellular location">
    <subcellularLocation>
        <location evidence="1 8">Cell membrane</location>
        <topology evidence="1 8">Multi-pass membrane protein</topology>
    </subcellularLocation>
</comment>
<feature type="transmembrane region" description="Helical" evidence="9">
    <location>
        <begin position="92"/>
        <end position="111"/>
    </location>
</feature>
<dbReference type="Gene3D" id="1.20.1530.20">
    <property type="match status" value="1"/>
</dbReference>
<feature type="transmembrane region" description="Helical" evidence="9">
    <location>
        <begin position="318"/>
        <end position="337"/>
    </location>
</feature>
<dbReference type="EMBL" id="JAMRYU010000008">
    <property type="protein sequence ID" value="MDC4240333.1"/>
    <property type="molecule type" value="Genomic_DNA"/>
</dbReference>
<dbReference type="RefSeq" id="WP_008678687.1">
    <property type="nucleotide sequence ID" value="NZ_CABKOG010000003.1"/>
</dbReference>
<evidence type="ECO:0000256" key="4">
    <source>
        <dbReference type="ARBA" id="ARBA00022475"/>
    </source>
</evidence>
<evidence type="ECO:0000256" key="5">
    <source>
        <dbReference type="ARBA" id="ARBA00022692"/>
    </source>
</evidence>
<dbReference type="InterPro" id="IPR002657">
    <property type="entry name" value="BilAc:Na_symport/Acr3"/>
</dbReference>
<keyword evidence="11" id="KW-1185">Reference proteome</keyword>
<evidence type="ECO:0000313" key="11">
    <source>
        <dbReference type="Proteomes" id="UP001141183"/>
    </source>
</evidence>
<evidence type="ECO:0000256" key="7">
    <source>
        <dbReference type="ARBA" id="ARBA00023136"/>
    </source>
</evidence>
<dbReference type="Pfam" id="PF01758">
    <property type="entry name" value="SBF"/>
    <property type="match status" value="1"/>
</dbReference>
<evidence type="ECO:0000256" key="8">
    <source>
        <dbReference type="PIRNR" id="PIRNR005508"/>
    </source>
</evidence>
<keyword evidence="4 8" id="KW-1003">Cell membrane</keyword>
<dbReference type="GO" id="GO:0015104">
    <property type="term" value="F:antimonite transmembrane transporter activity"/>
    <property type="evidence" value="ECO:0007669"/>
    <property type="project" value="TreeGrafter"/>
</dbReference>
<feature type="transmembrane region" description="Helical" evidence="9">
    <location>
        <begin position="183"/>
        <end position="206"/>
    </location>
</feature>
<dbReference type="GO" id="GO:0015105">
    <property type="term" value="F:arsenite transmembrane transporter activity"/>
    <property type="evidence" value="ECO:0007669"/>
    <property type="project" value="TreeGrafter"/>
</dbReference>
<name>A0A9X3XJF2_9CLOT</name>
<evidence type="ECO:0000256" key="3">
    <source>
        <dbReference type="ARBA" id="ARBA00022448"/>
    </source>
</evidence>
<gene>
    <name evidence="10" type="primary">arsB</name>
    <name evidence="10" type="ORF">NE398_09155</name>
</gene>
<keyword evidence="5 8" id="KW-0812">Transmembrane</keyword>
<evidence type="ECO:0000256" key="2">
    <source>
        <dbReference type="ARBA" id="ARBA00010110"/>
    </source>
</evidence>
<sequence length="354" mass="38743">MGEESKGKGLGVFERYLTIWVAACIVIGISIGQLLPIIPETLNKFEYYNVSIPVAILIWLMIYPMMLKIDFSSILNATKKPKGLIVTCTTNWLIKPFTMYAIAAFFLFVVFKGIIAPDIAKEYLAGAVLLGAAPCTAMVFVWSHLSKGDPAYTLVQVAVNDLIILIAFAPIVAFLLGVGDVSIPFATLILSTILFVVIPLVLGYVTRTIVIKNKGKDYFENVFLKKFDNVTIVGLLLTLIILFSFQGDTILSNPIHILLIAIPLTIQTFFIFGFAYIWAKLWKLPHNIAAPAGMIGASNFFELSVAVAISLFGLQSGAALATVVGVLVEVPVMLTLVKIANKTRKWFSTEKLSN</sequence>
<dbReference type="PANTHER" id="PTHR43057">
    <property type="entry name" value="ARSENITE EFFLUX TRANSPORTER"/>
    <property type="match status" value="1"/>
</dbReference>
<dbReference type="Proteomes" id="UP001141183">
    <property type="component" value="Unassembled WGS sequence"/>
</dbReference>
<comment type="caution">
    <text evidence="10">The sequence shown here is derived from an EMBL/GenBank/DDBJ whole genome shotgun (WGS) entry which is preliminary data.</text>
</comment>
<proteinExistence type="inferred from homology"/>
<feature type="transmembrane region" description="Helical" evidence="9">
    <location>
        <begin position="50"/>
        <end position="71"/>
    </location>
</feature>
<feature type="transmembrane region" description="Helical" evidence="9">
    <location>
        <begin position="257"/>
        <end position="279"/>
    </location>
</feature>
<evidence type="ECO:0000256" key="1">
    <source>
        <dbReference type="ARBA" id="ARBA00004651"/>
    </source>
</evidence>
<dbReference type="AlphaFoldDB" id="A0A9X3XJF2"/>
<dbReference type="PANTHER" id="PTHR43057:SF1">
    <property type="entry name" value="ARSENICAL-RESISTANCE PROTEIN 3"/>
    <property type="match status" value="1"/>
</dbReference>
<organism evidence="10 11">
    <name type="scientific">Clostridium tertium</name>
    <dbReference type="NCBI Taxonomy" id="1559"/>
    <lineage>
        <taxon>Bacteria</taxon>
        <taxon>Bacillati</taxon>
        <taxon>Bacillota</taxon>
        <taxon>Clostridia</taxon>
        <taxon>Eubacteriales</taxon>
        <taxon>Clostridiaceae</taxon>
        <taxon>Clostridium</taxon>
    </lineage>
</organism>
<dbReference type="PIRSF" id="PIRSF005508">
    <property type="entry name" value="Acr3"/>
    <property type="match status" value="1"/>
</dbReference>
<dbReference type="FunFam" id="1.20.1530.20:FF:000020">
    <property type="entry name" value="Arsenical-resistance membrane protein"/>
    <property type="match status" value="1"/>
</dbReference>
<comment type="similarity">
    <text evidence="2 8">Belongs to the arsenical resistance-3 (ACR3) (TC 2.A.59) family.</text>
</comment>
<evidence type="ECO:0000313" key="10">
    <source>
        <dbReference type="EMBL" id="MDC4240333.1"/>
    </source>
</evidence>
<feature type="transmembrane region" description="Helical" evidence="9">
    <location>
        <begin position="16"/>
        <end position="38"/>
    </location>
</feature>